<dbReference type="Proteomes" id="UP000029453">
    <property type="component" value="Unassembled WGS sequence"/>
</dbReference>
<dbReference type="AlphaFoldDB" id="M9LHH5"/>
<dbReference type="EMBL" id="BALG01000080">
    <property type="protein sequence ID" value="GAC42255.1"/>
    <property type="molecule type" value="Genomic_DNA"/>
</dbReference>
<reference evidence="2 3" key="1">
    <citation type="submission" date="2012-10" db="EMBL/GenBank/DDBJ databases">
        <title>Draft Genome Sequence of Paenibacillus popilliae ATCC 14706T.</title>
        <authorList>
            <person name="Iiyama K."/>
            <person name="Mori K."/>
            <person name="Mon H."/>
            <person name="Chieda Y."/>
            <person name="Lee J.M."/>
            <person name="Kusakabe T."/>
            <person name="Tashiro K."/>
            <person name="Asano S."/>
            <person name="Yasunaga-Aoki C."/>
            <person name="Shimizu S."/>
        </authorList>
    </citation>
    <scope>NUCLEOTIDE SEQUENCE [LARGE SCALE GENOMIC DNA]</scope>
    <source>
        <strain evidence="2 3">ATCC 14706</strain>
    </source>
</reference>
<evidence type="ECO:0000313" key="3">
    <source>
        <dbReference type="Proteomes" id="UP000029453"/>
    </source>
</evidence>
<name>M9LHH5_PAEPP</name>
<feature type="transmembrane region" description="Helical" evidence="1">
    <location>
        <begin position="39"/>
        <end position="56"/>
    </location>
</feature>
<evidence type="ECO:0000313" key="2">
    <source>
        <dbReference type="EMBL" id="GAC42255.1"/>
    </source>
</evidence>
<accession>M9LHH5</accession>
<protein>
    <submittedName>
        <fullName evidence="2">Uncharacterized protein</fullName>
    </submittedName>
</protein>
<evidence type="ECO:0000256" key="1">
    <source>
        <dbReference type="SAM" id="Phobius"/>
    </source>
</evidence>
<keyword evidence="1" id="KW-0812">Transmembrane</keyword>
<comment type="caution">
    <text evidence="2">The sequence shown here is derived from an EMBL/GenBank/DDBJ whole genome shotgun (WGS) entry which is preliminary data.</text>
</comment>
<keyword evidence="3" id="KW-1185">Reference proteome</keyword>
<sequence length="62" mass="6978">MLALLCGVAFPFIYVTLRVALLLLVYFIDVIVSERTEKHGRVLLSWVIGLILGYLVKRTISA</sequence>
<keyword evidence="1" id="KW-0472">Membrane</keyword>
<organism evidence="2 3">
    <name type="scientific">Paenibacillus popilliae ATCC 14706</name>
    <dbReference type="NCBI Taxonomy" id="1212764"/>
    <lineage>
        <taxon>Bacteria</taxon>
        <taxon>Bacillati</taxon>
        <taxon>Bacillota</taxon>
        <taxon>Bacilli</taxon>
        <taxon>Bacillales</taxon>
        <taxon>Paenibacillaceae</taxon>
        <taxon>Paenibacillus</taxon>
    </lineage>
</organism>
<gene>
    <name evidence="2" type="ORF">PPOP_1612</name>
</gene>
<proteinExistence type="predicted"/>
<feature type="transmembrane region" description="Helical" evidence="1">
    <location>
        <begin position="12"/>
        <end position="32"/>
    </location>
</feature>
<keyword evidence="1" id="KW-1133">Transmembrane helix</keyword>